<protein>
    <recommendedName>
        <fullName evidence="1">DUF4817 domain-containing protein</fullName>
    </recommendedName>
</protein>
<dbReference type="Pfam" id="PF16087">
    <property type="entry name" value="DUF4817"/>
    <property type="match status" value="1"/>
</dbReference>
<proteinExistence type="predicted"/>
<feature type="domain" description="DUF4817" evidence="1">
    <location>
        <begin position="16"/>
        <end position="43"/>
    </location>
</feature>
<name>A0A026WPS1_OOCBI</name>
<keyword evidence="3" id="KW-1185">Reference proteome</keyword>
<reference evidence="2 3" key="1">
    <citation type="journal article" date="2014" name="Curr. Biol.">
        <title>The genome of the clonal raider ant Cerapachys biroi.</title>
        <authorList>
            <person name="Oxley P.R."/>
            <person name="Ji L."/>
            <person name="Fetter-Pruneda I."/>
            <person name="McKenzie S.K."/>
            <person name="Li C."/>
            <person name="Hu H."/>
            <person name="Zhang G."/>
            <person name="Kronauer D.J."/>
        </authorList>
    </citation>
    <scope>NUCLEOTIDE SEQUENCE [LARGE SCALE GENOMIC DNA]</scope>
</reference>
<evidence type="ECO:0000313" key="2">
    <source>
        <dbReference type="EMBL" id="EZA57089.1"/>
    </source>
</evidence>
<dbReference type="Proteomes" id="UP000053097">
    <property type="component" value="Unassembled WGS sequence"/>
</dbReference>
<evidence type="ECO:0000313" key="3">
    <source>
        <dbReference type="Proteomes" id="UP000053097"/>
    </source>
</evidence>
<gene>
    <name evidence="2" type="ORF">X777_01695</name>
</gene>
<accession>A0A026WPS1</accession>
<dbReference type="AlphaFoldDB" id="A0A026WPS1"/>
<dbReference type="EMBL" id="KK107152">
    <property type="protein sequence ID" value="EZA57089.1"/>
    <property type="molecule type" value="Genomic_DNA"/>
</dbReference>
<organism evidence="2 3">
    <name type="scientific">Ooceraea biroi</name>
    <name type="common">Clonal raider ant</name>
    <name type="synonym">Cerapachys biroi</name>
    <dbReference type="NCBI Taxonomy" id="2015173"/>
    <lineage>
        <taxon>Eukaryota</taxon>
        <taxon>Metazoa</taxon>
        <taxon>Ecdysozoa</taxon>
        <taxon>Arthropoda</taxon>
        <taxon>Hexapoda</taxon>
        <taxon>Insecta</taxon>
        <taxon>Pterygota</taxon>
        <taxon>Neoptera</taxon>
        <taxon>Endopterygota</taxon>
        <taxon>Hymenoptera</taxon>
        <taxon>Apocrita</taxon>
        <taxon>Aculeata</taxon>
        <taxon>Formicoidea</taxon>
        <taxon>Formicidae</taxon>
        <taxon>Dorylinae</taxon>
        <taxon>Ooceraea</taxon>
    </lineage>
</organism>
<evidence type="ECO:0000259" key="1">
    <source>
        <dbReference type="Pfam" id="PF16087"/>
    </source>
</evidence>
<dbReference type="InterPro" id="IPR032135">
    <property type="entry name" value="DUF4817"/>
</dbReference>
<sequence>MPKVFSNEECTDIHFVYGFCDGNARAAVREYQRRFPNRRVPDRFKATNYQFSY</sequence>
<dbReference type="OMA" id="ECTDIHF"/>